<dbReference type="Proteomes" id="UP000494249">
    <property type="component" value="Unassembled WGS sequence"/>
</dbReference>
<dbReference type="RefSeq" id="WP_175145348.1">
    <property type="nucleotide sequence ID" value="NZ_CADFGL010000037.1"/>
</dbReference>
<accession>A0A6J5C7N0</accession>
<name>A0A6J5C7N0_9BURK</name>
<evidence type="ECO:0000313" key="1">
    <source>
        <dbReference type="EMBL" id="CAB3729747.1"/>
    </source>
</evidence>
<protein>
    <submittedName>
        <fullName evidence="1">Uncharacterized protein</fullName>
    </submittedName>
</protein>
<dbReference type="EMBL" id="CADIKB010000040">
    <property type="protein sequence ID" value="CAB3729747.1"/>
    <property type="molecule type" value="Genomic_DNA"/>
</dbReference>
<gene>
    <name evidence="1" type="ORF">LMG22037_05473</name>
</gene>
<proteinExistence type="predicted"/>
<evidence type="ECO:0000313" key="2">
    <source>
        <dbReference type="Proteomes" id="UP000494249"/>
    </source>
</evidence>
<dbReference type="AlphaFoldDB" id="A0A6J5C7N0"/>
<sequence length="45" mass="5288">MTELETLRAELQWAIANNQDRPRTEFALRLALEAIEKMEEEEVKA</sequence>
<organism evidence="1 2">
    <name type="scientific">Paraburkholderia phenoliruptrix</name>
    <dbReference type="NCBI Taxonomy" id="252970"/>
    <lineage>
        <taxon>Bacteria</taxon>
        <taxon>Pseudomonadati</taxon>
        <taxon>Pseudomonadota</taxon>
        <taxon>Betaproteobacteria</taxon>
        <taxon>Burkholderiales</taxon>
        <taxon>Burkholderiaceae</taxon>
        <taxon>Paraburkholderia</taxon>
    </lineage>
</organism>
<reference evidence="1 2" key="1">
    <citation type="submission" date="2020-04" db="EMBL/GenBank/DDBJ databases">
        <authorList>
            <person name="De Canck E."/>
        </authorList>
    </citation>
    <scope>NUCLEOTIDE SEQUENCE [LARGE SCALE GENOMIC DNA]</scope>
    <source>
        <strain evidence="1 2">LMG 22037</strain>
    </source>
</reference>